<keyword evidence="2" id="KW-1185">Reference proteome</keyword>
<organism evidence="1 2">
    <name type="scientific">Populus trichocarpa</name>
    <name type="common">Western balsam poplar</name>
    <name type="synonym">Populus balsamifera subsp. trichocarpa</name>
    <dbReference type="NCBI Taxonomy" id="3694"/>
    <lineage>
        <taxon>Eukaryota</taxon>
        <taxon>Viridiplantae</taxon>
        <taxon>Streptophyta</taxon>
        <taxon>Embryophyta</taxon>
        <taxon>Tracheophyta</taxon>
        <taxon>Spermatophyta</taxon>
        <taxon>Magnoliopsida</taxon>
        <taxon>eudicotyledons</taxon>
        <taxon>Gunneridae</taxon>
        <taxon>Pentapetalae</taxon>
        <taxon>rosids</taxon>
        <taxon>fabids</taxon>
        <taxon>Malpighiales</taxon>
        <taxon>Salicaceae</taxon>
        <taxon>Saliceae</taxon>
        <taxon>Populus</taxon>
    </lineage>
</organism>
<protein>
    <submittedName>
        <fullName evidence="1">Uncharacterized protein</fullName>
    </submittedName>
</protein>
<proteinExistence type="predicted"/>
<accession>A0A3N7FX28</accession>
<name>A0A3N7FX28_POPTR</name>
<gene>
    <name evidence="1" type="ORF">POPTR_001G120550</name>
</gene>
<dbReference type="AlphaFoldDB" id="A0A3N7FX28"/>
<dbReference type="Gramene" id="Potri.001G120550.1.v4.1">
    <property type="protein sequence ID" value="Potri.001G120550.1.v4.1"/>
    <property type="gene ID" value="Potri.001G120550.v4.1"/>
</dbReference>
<dbReference type="EMBL" id="CM009290">
    <property type="protein sequence ID" value="RQO84774.1"/>
    <property type="molecule type" value="Genomic_DNA"/>
</dbReference>
<dbReference type="Proteomes" id="UP000006729">
    <property type="component" value="Chromosome 1"/>
</dbReference>
<evidence type="ECO:0000313" key="1">
    <source>
        <dbReference type="EMBL" id="RQO84774.1"/>
    </source>
</evidence>
<reference evidence="1 2" key="1">
    <citation type="journal article" date="2006" name="Science">
        <title>The genome of black cottonwood, Populus trichocarpa (Torr. &amp; Gray).</title>
        <authorList>
            <person name="Tuskan G.A."/>
            <person name="Difazio S."/>
            <person name="Jansson S."/>
            <person name="Bohlmann J."/>
            <person name="Grigoriev I."/>
            <person name="Hellsten U."/>
            <person name="Putnam N."/>
            <person name="Ralph S."/>
            <person name="Rombauts S."/>
            <person name="Salamov A."/>
            <person name="Schein J."/>
            <person name="Sterck L."/>
            <person name="Aerts A."/>
            <person name="Bhalerao R.R."/>
            <person name="Bhalerao R.P."/>
            <person name="Blaudez D."/>
            <person name="Boerjan W."/>
            <person name="Brun A."/>
            <person name="Brunner A."/>
            <person name="Busov V."/>
            <person name="Campbell M."/>
            <person name="Carlson J."/>
            <person name="Chalot M."/>
            <person name="Chapman J."/>
            <person name="Chen G.L."/>
            <person name="Cooper D."/>
            <person name="Coutinho P.M."/>
            <person name="Couturier J."/>
            <person name="Covert S."/>
            <person name="Cronk Q."/>
            <person name="Cunningham R."/>
            <person name="Davis J."/>
            <person name="Degroeve S."/>
            <person name="Dejardin A."/>
            <person name="Depamphilis C."/>
            <person name="Detter J."/>
            <person name="Dirks B."/>
            <person name="Dubchak I."/>
            <person name="Duplessis S."/>
            <person name="Ehlting J."/>
            <person name="Ellis B."/>
            <person name="Gendler K."/>
            <person name="Goodstein D."/>
            <person name="Gribskov M."/>
            <person name="Grimwood J."/>
            <person name="Groover A."/>
            <person name="Gunter L."/>
            <person name="Hamberger B."/>
            <person name="Heinze B."/>
            <person name="Helariutta Y."/>
            <person name="Henrissat B."/>
            <person name="Holligan D."/>
            <person name="Holt R."/>
            <person name="Huang W."/>
            <person name="Islam-Faridi N."/>
            <person name="Jones S."/>
            <person name="Jones-Rhoades M."/>
            <person name="Jorgensen R."/>
            <person name="Joshi C."/>
            <person name="Kangasjarvi J."/>
            <person name="Karlsson J."/>
            <person name="Kelleher C."/>
            <person name="Kirkpatrick R."/>
            <person name="Kirst M."/>
            <person name="Kohler A."/>
            <person name="Kalluri U."/>
            <person name="Larimer F."/>
            <person name="Leebens-Mack J."/>
            <person name="Leple J.C."/>
            <person name="Locascio P."/>
            <person name="Lou Y."/>
            <person name="Lucas S."/>
            <person name="Martin F."/>
            <person name="Montanini B."/>
            <person name="Napoli C."/>
            <person name="Nelson D.R."/>
            <person name="Nelson C."/>
            <person name="Nieminen K."/>
            <person name="Nilsson O."/>
            <person name="Pereda V."/>
            <person name="Peter G."/>
            <person name="Philippe R."/>
            <person name="Pilate G."/>
            <person name="Poliakov A."/>
            <person name="Razumovskaya J."/>
            <person name="Richardson P."/>
            <person name="Rinaldi C."/>
            <person name="Ritland K."/>
            <person name="Rouze P."/>
            <person name="Ryaboy D."/>
            <person name="Schmutz J."/>
            <person name="Schrader J."/>
            <person name="Segerman B."/>
            <person name="Shin H."/>
            <person name="Siddiqui A."/>
            <person name="Sterky F."/>
            <person name="Terry A."/>
            <person name="Tsai C.J."/>
            <person name="Uberbacher E."/>
            <person name="Unneberg P."/>
            <person name="Vahala J."/>
            <person name="Wall K."/>
            <person name="Wessler S."/>
            <person name="Yang G."/>
            <person name="Yin T."/>
            <person name="Douglas C."/>
            <person name="Marra M."/>
            <person name="Sandberg G."/>
            <person name="Van de Peer Y."/>
            <person name="Rokhsar D."/>
        </authorList>
    </citation>
    <scope>NUCLEOTIDE SEQUENCE [LARGE SCALE GENOMIC DNA]</scope>
    <source>
        <strain evidence="2">cv. Nisqually</strain>
    </source>
</reference>
<dbReference type="InParanoid" id="A0A3N7FX28"/>
<sequence>MLCSFGDDKFSGSACLMNSFPSSSDKKTLKRWFFIDKRVG</sequence>
<evidence type="ECO:0000313" key="2">
    <source>
        <dbReference type="Proteomes" id="UP000006729"/>
    </source>
</evidence>